<accession>A0AAV0KPB2</accession>
<feature type="non-terminal residue" evidence="1">
    <location>
        <position position="118"/>
    </location>
</feature>
<proteinExistence type="predicted"/>
<dbReference type="EMBL" id="CAMGYJ010000005">
    <property type="protein sequence ID" value="CAI0423542.1"/>
    <property type="molecule type" value="Genomic_DNA"/>
</dbReference>
<evidence type="ECO:0000313" key="1">
    <source>
        <dbReference type="EMBL" id="CAI0423542.1"/>
    </source>
</evidence>
<evidence type="ECO:0000313" key="2">
    <source>
        <dbReference type="Proteomes" id="UP001154282"/>
    </source>
</evidence>
<protein>
    <submittedName>
        <fullName evidence="1">Uncharacterized protein</fullName>
    </submittedName>
</protein>
<sequence>MPIFSLCYSHGKVSISLLQRTPAYLNSLLDVNGGSESKHFRKEIRPYNGMFSMSSVGAKLDRRVTKSSGPYYHHMAFKSVVGIKPEDKPDVVVRVFRMKVAALKEQIHKYQFFGKSVA</sequence>
<comment type="caution">
    <text evidence="1">The sequence shown here is derived from an EMBL/GenBank/DDBJ whole genome shotgun (WGS) entry which is preliminary data.</text>
</comment>
<reference evidence="1" key="1">
    <citation type="submission" date="2022-08" db="EMBL/GenBank/DDBJ databases">
        <authorList>
            <person name="Gutierrez-Valencia J."/>
        </authorList>
    </citation>
    <scope>NUCLEOTIDE SEQUENCE</scope>
</reference>
<dbReference type="AlphaFoldDB" id="A0AAV0KPB2"/>
<dbReference type="Proteomes" id="UP001154282">
    <property type="component" value="Unassembled WGS sequence"/>
</dbReference>
<name>A0AAV0KPB2_9ROSI</name>
<gene>
    <name evidence="1" type="ORF">LITE_LOCUS19557</name>
</gene>
<organism evidence="1 2">
    <name type="scientific">Linum tenue</name>
    <dbReference type="NCBI Taxonomy" id="586396"/>
    <lineage>
        <taxon>Eukaryota</taxon>
        <taxon>Viridiplantae</taxon>
        <taxon>Streptophyta</taxon>
        <taxon>Embryophyta</taxon>
        <taxon>Tracheophyta</taxon>
        <taxon>Spermatophyta</taxon>
        <taxon>Magnoliopsida</taxon>
        <taxon>eudicotyledons</taxon>
        <taxon>Gunneridae</taxon>
        <taxon>Pentapetalae</taxon>
        <taxon>rosids</taxon>
        <taxon>fabids</taxon>
        <taxon>Malpighiales</taxon>
        <taxon>Linaceae</taxon>
        <taxon>Linum</taxon>
    </lineage>
</organism>
<keyword evidence="2" id="KW-1185">Reference proteome</keyword>